<keyword evidence="1 9" id="KW-1003">Cell membrane</keyword>
<dbReference type="GO" id="GO:0003924">
    <property type="term" value="F:GTPase activity"/>
    <property type="evidence" value="ECO:0007669"/>
    <property type="project" value="UniProtKB-UniRule"/>
</dbReference>
<dbReference type="Pfam" id="PF00448">
    <property type="entry name" value="SRP54"/>
    <property type="match status" value="1"/>
</dbReference>
<keyword evidence="2 9" id="KW-0963">Cytoplasm</keyword>
<comment type="function">
    <text evidence="9">Involved in targeting and insertion of nascent membrane proteins into the cytoplasmic membrane. Acts as a receptor for the complex formed by the signal recognition particle (SRP) and the ribosome-nascent chain (RNC).</text>
</comment>
<dbReference type="GO" id="GO:0005525">
    <property type="term" value="F:GTP binding"/>
    <property type="evidence" value="ECO:0007669"/>
    <property type="project" value="UniProtKB-UniRule"/>
</dbReference>
<dbReference type="SMART" id="SM00963">
    <property type="entry name" value="SRP54_N"/>
    <property type="match status" value="1"/>
</dbReference>
<dbReference type="CDD" id="cd17874">
    <property type="entry name" value="FtsY"/>
    <property type="match status" value="1"/>
</dbReference>
<dbReference type="SMART" id="SM00382">
    <property type="entry name" value="AAA"/>
    <property type="match status" value="1"/>
</dbReference>
<dbReference type="GO" id="GO:0005886">
    <property type="term" value="C:plasma membrane"/>
    <property type="evidence" value="ECO:0007669"/>
    <property type="project" value="UniProtKB-SubCell"/>
</dbReference>
<evidence type="ECO:0000313" key="11">
    <source>
        <dbReference type="EMBL" id="PNR97815.1"/>
    </source>
</evidence>
<dbReference type="AlphaFoldDB" id="A0A2K1P4U5"/>
<dbReference type="Proteomes" id="UP000236604">
    <property type="component" value="Unassembled WGS sequence"/>
</dbReference>
<evidence type="ECO:0000256" key="8">
    <source>
        <dbReference type="ARBA" id="ARBA00048027"/>
    </source>
</evidence>
<reference evidence="11 12" key="1">
    <citation type="submission" date="2013-12" db="EMBL/GenBank/DDBJ databases">
        <title>Comparative genomics of Petrotoga isolates.</title>
        <authorList>
            <person name="Nesbo C.L."/>
            <person name="Charchuk R."/>
            <person name="Chow K."/>
        </authorList>
    </citation>
    <scope>NUCLEOTIDE SEQUENCE [LARGE SCALE GENOMIC DNA]</scope>
    <source>
        <strain evidence="11 12">DSM 14811</strain>
    </source>
</reference>
<evidence type="ECO:0000256" key="4">
    <source>
        <dbReference type="ARBA" id="ARBA00022801"/>
    </source>
</evidence>
<organism evidence="11 12">
    <name type="scientific">Petrotoga mexicana DSM 14811</name>
    <dbReference type="NCBI Taxonomy" id="1122954"/>
    <lineage>
        <taxon>Bacteria</taxon>
        <taxon>Thermotogati</taxon>
        <taxon>Thermotogota</taxon>
        <taxon>Thermotogae</taxon>
        <taxon>Petrotogales</taxon>
        <taxon>Petrotogaceae</taxon>
        <taxon>Petrotoga</taxon>
    </lineage>
</organism>
<evidence type="ECO:0000313" key="12">
    <source>
        <dbReference type="Proteomes" id="UP000236604"/>
    </source>
</evidence>
<dbReference type="InterPro" id="IPR004390">
    <property type="entry name" value="SR_rcpt_FtsY"/>
</dbReference>
<dbReference type="GO" id="GO:0006614">
    <property type="term" value="P:SRP-dependent cotranslational protein targeting to membrane"/>
    <property type="evidence" value="ECO:0007669"/>
    <property type="project" value="InterPro"/>
</dbReference>
<dbReference type="Pfam" id="PF02881">
    <property type="entry name" value="SRP54_N"/>
    <property type="match status" value="1"/>
</dbReference>
<dbReference type="HAMAP" id="MF_00920">
    <property type="entry name" value="FtsY"/>
    <property type="match status" value="1"/>
</dbReference>
<keyword evidence="4 9" id="KW-0378">Hydrolase</keyword>
<evidence type="ECO:0000256" key="9">
    <source>
        <dbReference type="HAMAP-Rule" id="MF_00920"/>
    </source>
</evidence>
<gene>
    <name evidence="9" type="primary">ftsY</name>
    <name evidence="11" type="ORF">X927_10120</name>
</gene>
<sequence length="304" mass="33364">MGIFEKFKNGLSKARNTIFKNIKTIFSGKVLDDDVLEELEEILIMSDMGVEVSHEILKELKSRYKADNSYNDPLLLLRDILVENLQKDEVVNDFQQKPYVILIVGVNGSGKTTTAAKLAKMYSSQGKEVVLAAADTFRAAAIEQLKEWGNRLNTTVIAHQKGSDAAAVVYDAITHAKSRGKDVVLIDTAGRLHTKSNLMDELKKIRRVVEREVPGAPHETLLVLDGTTGQNGISQAKAFKEAIDITGIIVTKLDGTAKGGIAFAINHELNIPIKLVGFGEKEDDLQIFDPLSYCDALLGVDEVE</sequence>
<protein>
    <recommendedName>
        <fullName evidence="9">Signal recognition particle receptor FtsY</fullName>
        <shortName evidence="9">SRP receptor</shortName>
        <ecNumber evidence="9">3.6.5.4</ecNumber>
    </recommendedName>
</protein>
<dbReference type="InterPro" id="IPR003593">
    <property type="entry name" value="AAA+_ATPase"/>
</dbReference>
<dbReference type="GO" id="GO:0005047">
    <property type="term" value="F:signal recognition particle binding"/>
    <property type="evidence" value="ECO:0007669"/>
    <property type="project" value="TreeGrafter"/>
</dbReference>
<feature type="binding site" evidence="9">
    <location>
        <begin position="187"/>
        <end position="191"/>
    </location>
    <ligand>
        <name>GTP</name>
        <dbReference type="ChEBI" id="CHEBI:37565"/>
    </ligand>
</feature>
<comment type="catalytic activity">
    <reaction evidence="8 9">
        <text>GTP + H2O = GDP + phosphate + H(+)</text>
        <dbReference type="Rhea" id="RHEA:19669"/>
        <dbReference type="ChEBI" id="CHEBI:15377"/>
        <dbReference type="ChEBI" id="CHEBI:15378"/>
        <dbReference type="ChEBI" id="CHEBI:37565"/>
        <dbReference type="ChEBI" id="CHEBI:43474"/>
        <dbReference type="ChEBI" id="CHEBI:58189"/>
        <dbReference type="EC" id="3.6.5.4"/>
    </reaction>
</comment>
<dbReference type="InterPro" id="IPR036225">
    <property type="entry name" value="SRP/SRP_N"/>
</dbReference>
<dbReference type="InterPro" id="IPR013822">
    <property type="entry name" value="Signal_recog_particl_SRP54_hlx"/>
</dbReference>
<dbReference type="PANTHER" id="PTHR43134:SF1">
    <property type="entry name" value="SIGNAL RECOGNITION PARTICLE RECEPTOR SUBUNIT ALPHA"/>
    <property type="match status" value="1"/>
</dbReference>
<dbReference type="Gene3D" id="1.20.120.140">
    <property type="entry name" value="Signal recognition particle SRP54, nucleotide-binding domain"/>
    <property type="match status" value="1"/>
</dbReference>
<keyword evidence="5 9" id="KW-0342">GTP-binding</keyword>
<evidence type="ECO:0000256" key="7">
    <source>
        <dbReference type="ARBA" id="ARBA00023170"/>
    </source>
</evidence>
<dbReference type="Gene3D" id="3.40.50.300">
    <property type="entry name" value="P-loop containing nucleotide triphosphate hydrolases"/>
    <property type="match status" value="1"/>
</dbReference>
<evidence type="ECO:0000256" key="1">
    <source>
        <dbReference type="ARBA" id="ARBA00022475"/>
    </source>
</evidence>
<proteinExistence type="inferred from homology"/>
<keyword evidence="6 9" id="KW-0472">Membrane</keyword>
<dbReference type="NCBIfam" id="TIGR00064">
    <property type="entry name" value="ftsY"/>
    <property type="match status" value="1"/>
</dbReference>
<keyword evidence="11" id="KW-0132">Cell division</keyword>
<evidence type="ECO:0000259" key="10">
    <source>
        <dbReference type="PROSITE" id="PS00300"/>
    </source>
</evidence>
<dbReference type="InterPro" id="IPR027417">
    <property type="entry name" value="P-loop_NTPase"/>
</dbReference>
<dbReference type="PROSITE" id="PS00300">
    <property type="entry name" value="SRP54"/>
    <property type="match status" value="1"/>
</dbReference>
<keyword evidence="3 9" id="KW-0547">Nucleotide-binding</keyword>
<dbReference type="SUPFAM" id="SSF52540">
    <property type="entry name" value="P-loop containing nucleoside triphosphate hydrolases"/>
    <property type="match status" value="1"/>
</dbReference>
<dbReference type="GO" id="GO:0051301">
    <property type="term" value="P:cell division"/>
    <property type="evidence" value="ECO:0007669"/>
    <property type="project" value="UniProtKB-KW"/>
</dbReference>
<evidence type="ECO:0000256" key="2">
    <source>
        <dbReference type="ARBA" id="ARBA00022490"/>
    </source>
</evidence>
<feature type="binding site" evidence="9">
    <location>
        <begin position="105"/>
        <end position="112"/>
    </location>
    <ligand>
        <name>GTP</name>
        <dbReference type="ChEBI" id="CHEBI:37565"/>
    </ligand>
</feature>
<feature type="binding site" evidence="9">
    <location>
        <begin position="251"/>
        <end position="254"/>
    </location>
    <ligand>
        <name>GTP</name>
        <dbReference type="ChEBI" id="CHEBI:37565"/>
    </ligand>
</feature>
<keyword evidence="12" id="KW-1185">Reference proteome</keyword>
<dbReference type="SMART" id="SM00962">
    <property type="entry name" value="SRP54"/>
    <property type="match status" value="1"/>
</dbReference>
<dbReference type="InterPro" id="IPR042101">
    <property type="entry name" value="SRP54_N_sf"/>
</dbReference>
<dbReference type="EMBL" id="AZRN01000036">
    <property type="protein sequence ID" value="PNR97815.1"/>
    <property type="molecule type" value="Genomic_DNA"/>
</dbReference>
<comment type="similarity">
    <text evidence="9">Belongs to the GTP-binding SRP family. FtsY subfamily.</text>
</comment>
<comment type="caution">
    <text evidence="11">The sequence shown here is derived from an EMBL/GenBank/DDBJ whole genome shotgun (WGS) entry which is preliminary data.</text>
</comment>
<dbReference type="GO" id="GO:0005737">
    <property type="term" value="C:cytoplasm"/>
    <property type="evidence" value="ECO:0007669"/>
    <property type="project" value="UniProtKB-SubCell"/>
</dbReference>
<dbReference type="RefSeq" id="WP_103077885.1">
    <property type="nucleotide sequence ID" value="NZ_AZRN01000036.1"/>
</dbReference>
<accession>A0A2K1P4U5</accession>
<keyword evidence="7 9" id="KW-0675">Receptor</keyword>
<dbReference type="FunFam" id="3.40.50.300:FF:000053">
    <property type="entry name" value="Signal recognition particle receptor FtsY"/>
    <property type="match status" value="1"/>
</dbReference>
<evidence type="ECO:0000256" key="6">
    <source>
        <dbReference type="ARBA" id="ARBA00023136"/>
    </source>
</evidence>
<evidence type="ECO:0000256" key="3">
    <source>
        <dbReference type="ARBA" id="ARBA00022741"/>
    </source>
</evidence>
<name>A0A2K1P4U5_9BACT</name>
<keyword evidence="11" id="KW-0131">Cell cycle</keyword>
<dbReference type="InterPro" id="IPR000897">
    <property type="entry name" value="SRP54_GTPase_dom"/>
</dbReference>
<evidence type="ECO:0000256" key="5">
    <source>
        <dbReference type="ARBA" id="ARBA00023134"/>
    </source>
</evidence>
<dbReference type="SUPFAM" id="SSF47364">
    <property type="entry name" value="Domain of the SRP/SRP receptor G-proteins"/>
    <property type="match status" value="1"/>
</dbReference>
<feature type="domain" description="SRP54-type proteins GTP-binding" evidence="10">
    <location>
        <begin position="272"/>
        <end position="285"/>
    </location>
</feature>
<comment type="subunit">
    <text evidence="9">Part of the signal recognition particle protein translocation system, which is composed of SRP and FtsY.</text>
</comment>
<dbReference type="PANTHER" id="PTHR43134">
    <property type="entry name" value="SIGNAL RECOGNITION PARTICLE RECEPTOR SUBUNIT ALPHA"/>
    <property type="match status" value="1"/>
</dbReference>
<comment type="subcellular location">
    <subcellularLocation>
        <location evidence="9">Cell membrane</location>
        <topology evidence="9">Peripheral membrane protein</topology>
        <orientation evidence="9">Cytoplasmic side</orientation>
    </subcellularLocation>
    <subcellularLocation>
        <location evidence="9">Cytoplasm</location>
    </subcellularLocation>
</comment>
<dbReference type="FunFam" id="1.20.120.140:FF:000002">
    <property type="entry name" value="Signal recognition particle receptor FtsY"/>
    <property type="match status" value="1"/>
</dbReference>
<dbReference type="EC" id="3.6.5.4" evidence="9"/>